<feature type="domain" description="DUF6535" evidence="1">
    <location>
        <begin position="18"/>
        <end position="112"/>
    </location>
</feature>
<accession>A0AAD7FXP2</accession>
<evidence type="ECO:0000313" key="2">
    <source>
        <dbReference type="EMBL" id="KAJ7644734.1"/>
    </source>
</evidence>
<dbReference type="EMBL" id="JARKIF010000003">
    <property type="protein sequence ID" value="KAJ7644734.1"/>
    <property type="molecule type" value="Genomic_DNA"/>
</dbReference>
<keyword evidence="3" id="KW-1185">Reference proteome</keyword>
<reference evidence="2" key="1">
    <citation type="submission" date="2023-03" db="EMBL/GenBank/DDBJ databases">
        <title>Massive genome expansion in bonnet fungi (Mycena s.s.) driven by repeated elements and novel gene families across ecological guilds.</title>
        <authorList>
            <consortium name="Lawrence Berkeley National Laboratory"/>
            <person name="Harder C.B."/>
            <person name="Miyauchi S."/>
            <person name="Viragh M."/>
            <person name="Kuo A."/>
            <person name="Thoen E."/>
            <person name="Andreopoulos B."/>
            <person name="Lu D."/>
            <person name="Skrede I."/>
            <person name="Drula E."/>
            <person name="Henrissat B."/>
            <person name="Morin E."/>
            <person name="Kohler A."/>
            <person name="Barry K."/>
            <person name="LaButti K."/>
            <person name="Morin E."/>
            <person name="Salamov A."/>
            <person name="Lipzen A."/>
            <person name="Mereny Z."/>
            <person name="Hegedus B."/>
            <person name="Baldrian P."/>
            <person name="Stursova M."/>
            <person name="Weitz H."/>
            <person name="Taylor A."/>
            <person name="Grigoriev I.V."/>
            <person name="Nagy L.G."/>
            <person name="Martin F."/>
            <person name="Kauserud H."/>
        </authorList>
    </citation>
    <scope>NUCLEOTIDE SEQUENCE</scope>
    <source>
        <strain evidence="2">9284</strain>
    </source>
</reference>
<proteinExistence type="predicted"/>
<dbReference type="Pfam" id="PF20153">
    <property type="entry name" value="DUF6535"/>
    <property type="match status" value="1"/>
</dbReference>
<name>A0AAD7FXP2_9AGAR</name>
<dbReference type="InterPro" id="IPR045338">
    <property type="entry name" value="DUF6535"/>
</dbReference>
<evidence type="ECO:0000259" key="1">
    <source>
        <dbReference type="Pfam" id="PF20153"/>
    </source>
</evidence>
<gene>
    <name evidence="2" type="ORF">FB45DRAFT_735403</name>
</gene>
<protein>
    <recommendedName>
        <fullName evidence="1">DUF6535 domain-containing protein</fullName>
    </recommendedName>
</protein>
<sequence length="113" mass="12033">MKLARTDPNGEAAAAKLWSVYISEAERYDKSLLESWTNDMEGILIFAGLFSATLTAFIVESYPTLVPDPADATVQLLAQISQQLAAAANGSTFHMPAPEPPFNPSAASLACNT</sequence>
<feature type="non-terminal residue" evidence="2">
    <location>
        <position position="1"/>
    </location>
</feature>
<evidence type="ECO:0000313" key="3">
    <source>
        <dbReference type="Proteomes" id="UP001221142"/>
    </source>
</evidence>
<dbReference type="AlphaFoldDB" id="A0AAD7FXP2"/>
<organism evidence="2 3">
    <name type="scientific">Roridomyces roridus</name>
    <dbReference type="NCBI Taxonomy" id="1738132"/>
    <lineage>
        <taxon>Eukaryota</taxon>
        <taxon>Fungi</taxon>
        <taxon>Dikarya</taxon>
        <taxon>Basidiomycota</taxon>
        <taxon>Agaricomycotina</taxon>
        <taxon>Agaricomycetes</taxon>
        <taxon>Agaricomycetidae</taxon>
        <taxon>Agaricales</taxon>
        <taxon>Marasmiineae</taxon>
        <taxon>Mycenaceae</taxon>
        <taxon>Roridomyces</taxon>
    </lineage>
</organism>
<dbReference type="Proteomes" id="UP001221142">
    <property type="component" value="Unassembled WGS sequence"/>
</dbReference>
<comment type="caution">
    <text evidence="2">The sequence shown here is derived from an EMBL/GenBank/DDBJ whole genome shotgun (WGS) entry which is preliminary data.</text>
</comment>